<sequence>MASMALAARQRSRLDVFVTSQFKTKCIPPPAETSFAGRTAIITGSNVGIGLETCRVMLRLGLSRLVMAVRTVAKGEAAAEPLRKAHPQAVIDVWPLDMLSYESIQAFAQSCAKLPQLDTVILNAAVFPYEFKVAETGHEEAFQVNYLSTALLSILLLPLLKAKHLGARPGRLTLISSSSALSPEFLNRDAKPIIPSFDDTAYYGSYMERYSTTKLLVLMLTHKLSQQVNAGDVIVTTVDPGYVGETSLHRTFTGIGAAIFGLLKRISSRNPQQGAWTYLDAVEVKGQEAHGGFIVDFNLHPFHTLMYTKEGLDAMERLWEETMKELRFADVASALQSLQV</sequence>
<proteinExistence type="inferred from homology"/>
<accession>A0A8K0WP37</accession>
<evidence type="ECO:0000313" key="4">
    <source>
        <dbReference type="EMBL" id="KAH7311440.1"/>
    </source>
</evidence>
<keyword evidence="2" id="KW-0521">NADP</keyword>
<dbReference type="InterPro" id="IPR036291">
    <property type="entry name" value="NAD(P)-bd_dom_sf"/>
</dbReference>
<comment type="similarity">
    <text evidence="1">Belongs to the short-chain dehydrogenases/reductases (SDR) family.</text>
</comment>
<protein>
    <submittedName>
        <fullName evidence="4">Short chain dehydrogenase</fullName>
    </submittedName>
</protein>
<evidence type="ECO:0000313" key="5">
    <source>
        <dbReference type="Proteomes" id="UP000813444"/>
    </source>
</evidence>
<dbReference type="SUPFAM" id="SSF51735">
    <property type="entry name" value="NAD(P)-binding Rossmann-fold domains"/>
    <property type="match status" value="1"/>
</dbReference>
<evidence type="ECO:0000256" key="3">
    <source>
        <dbReference type="ARBA" id="ARBA00023002"/>
    </source>
</evidence>
<keyword evidence="3" id="KW-0560">Oxidoreductase</keyword>
<dbReference type="Proteomes" id="UP000813444">
    <property type="component" value="Unassembled WGS sequence"/>
</dbReference>
<dbReference type="EMBL" id="JAGPNK010000011">
    <property type="protein sequence ID" value="KAH7311440.1"/>
    <property type="molecule type" value="Genomic_DNA"/>
</dbReference>
<evidence type="ECO:0000256" key="1">
    <source>
        <dbReference type="ARBA" id="ARBA00006484"/>
    </source>
</evidence>
<keyword evidence="5" id="KW-1185">Reference proteome</keyword>
<dbReference type="GO" id="GO:0016491">
    <property type="term" value="F:oxidoreductase activity"/>
    <property type="evidence" value="ECO:0007669"/>
    <property type="project" value="UniProtKB-KW"/>
</dbReference>
<gene>
    <name evidence="4" type="ORF">B0I35DRAFT_488768</name>
</gene>
<dbReference type="Pfam" id="PF00106">
    <property type="entry name" value="adh_short"/>
    <property type="match status" value="1"/>
</dbReference>
<evidence type="ECO:0000256" key="2">
    <source>
        <dbReference type="ARBA" id="ARBA00022857"/>
    </source>
</evidence>
<dbReference type="OrthoDB" id="542013at2759"/>
<dbReference type="InterPro" id="IPR002347">
    <property type="entry name" value="SDR_fam"/>
</dbReference>
<comment type="caution">
    <text evidence="4">The sequence shown here is derived from an EMBL/GenBank/DDBJ whole genome shotgun (WGS) entry which is preliminary data.</text>
</comment>
<dbReference type="PRINTS" id="PR00081">
    <property type="entry name" value="GDHRDH"/>
</dbReference>
<dbReference type="PANTHER" id="PTHR24320">
    <property type="entry name" value="RETINOL DEHYDROGENASE"/>
    <property type="match status" value="1"/>
</dbReference>
<dbReference type="AlphaFoldDB" id="A0A8K0WP37"/>
<organism evidence="4 5">
    <name type="scientific">Stachybotrys elegans</name>
    <dbReference type="NCBI Taxonomy" id="80388"/>
    <lineage>
        <taxon>Eukaryota</taxon>
        <taxon>Fungi</taxon>
        <taxon>Dikarya</taxon>
        <taxon>Ascomycota</taxon>
        <taxon>Pezizomycotina</taxon>
        <taxon>Sordariomycetes</taxon>
        <taxon>Hypocreomycetidae</taxon>
        <taxon>Hypocreales</taxon>
        <taxon>Stachybotryaceae</taxon>
        <taxon>Stachybotrys</taxon>
    </lineage>
</organism>
<dbReference type="Gene3D" id="3.40.50.720">
    <property type="entry name" value="NAD(P)-binding Rossmann-like Domain"/>
    <property type="match status" value="1"/>
</dbReference>
<name>A0A8K0WP37_9HYPO</name>
<reference evidence="4" key="1">
    <citation type="journal article" date="2021" name="Nat. Commun.">
        <title>Genetic determinants of endophytism in the Arabidopsis root mycobiome.</title>
        <authorList>
            <person name="Mesny F."/>
            <person name="Miyauchi S."/>
            <person name="Thiergart T."/>
            <person name="Pickel B."/>
            <person name="Atanasova L."/>
            <person name="Karlsson M."/>
            <person name="Huettel B."/>
            <person name="Barry K.W."/>
            <person name="Haridas S."/>
            <person name="Chen C."/>
            <person name="Bauer D."/>
            <person name="Andreopoulos W."/>
            <person name="Pangilinan J."/>
            <person name="LaButti K."/>
            <person name="Riley R."/>
            <person name="Lipzen A."/>
            <person name="Clum A."/>
            <person name="Drula E."/>
            <person name="Henrissat B."/>
            <person name="Kohler A."/>
            <person name="Grigoriev I.V."/>
            <person name="Martin F.M."/>
            <person name="Hacquard S."/>
        </authorList>
    </citation>
    <scope>NUCLEOTIDE SEQUENCE</scope>
    <source>
        <strain evidence="4">MPI-CAGE-CH-0235</strain>
    </source>
</reference>
<dbReference type="PANTHER" id="PTHR24320:SF252">
    <property type="entry name" value="DEHYDROGENASE_REDUCTASE FAMILY PROTEIN, PUTATIVE (AFU_ORTHOLOGUE AFUA_3G08550)-RELATED"/>
    <property type="match status" value="1"/>
</dbReference>